<dbReference type="PANTHER" id="PTHR43096">
    <property type="entry name" value="DNAJ HOMOLOG 1, MITOCHONDRIAL-RELATED"/>
    <property type="match status" value="1"/>
</dbReference>
<dbReference type="CDD" id="cd10747">
    <property type="entry name" value="DnaJ_C"/>
    <property type="match status" value="1"/>
</dbReference>
<dbReference type="SUPFAM" id="SSF49493">
    <property type="entry name" value="HSP40/DnaJ peptide-binding domain"/>
    <property type="match status" value="2"/>
</dbReference>
<comment type="caution">
    <text evidence="3">The sequence shown here is derived from an EMBL/GenBank/DDBJ whole genome shotgun (WGS) entry which is preliminary data.</text>
</comment>
<dbReference type="SUPFAM" id="SSF57938">
    <property type="entry name" value="DnaJ/Hsp40 cysteine-rich domain"/>
    <property type="match status" value="1"/>
</dbReference>
<dbReference type="InterPro" id="IPR002939">
    <property type="entry name" value="DnaJ_C"/>
</dbReference>
<dbReference type="InterPro" id="IPR036410">
    <property type="entry name" value="HSP_DnaJ_Cys-rich_dom_sf"/>
</dbReference>
<evidence type="ECO:0000313" key="3">
    <source>
        <dbReference type="EMBL" id="NJP47796.1"/>
    </source>
</evidence>
<dbReference type="InterPro" id="IPR008971">
    <property type="entry name" value="HSP40/DnaJ_pept-bd"/>
</dbReference>
<dbReference type="Gene3D" id="2.60.260.20">
    <property type="entry name" value="Urease metallochaperone UreE, N-terminal domain"/>
    <property type="match status" value="2"/>
</dbReference>
<dbReference type="Proteomes" id="UP000734511">
    <property type="component" value="Unassembled WGS sequence"/>
</dbReference>
<dbReference type="Pfam" id="PF01556">
    <property type="entry name" value="DnaJ_C"/>
    <property type="match status" value="1"/>
</dbReference>
<gene>
    <name evidence="3" type="ORF">HCN08_30965</name>
</gene>
<evidence type="ECO:0000313" key="4">
    <source>
        <dbReference type="Proteomes" id="UP000734511"/>
    </source>
</evidence>
<dbReference type="Pfam" id="PF00684">
    <property type="entry name" value="DnaJ_CXXCXGXG"/>
    <property type="match status" value="1"/>
</dbReference>
<sequence length="269" mass="28551">MQHGQDTTVELEIDLGEAALGTTRDIQVGIAVVCSTCDGGGAAPGTSVRACDMCNGRGEVSQMVRSFLGEVMTSRVCPQCQGFGTVLPTPCPECSGDGRVRSFRTLTVRVPAGVDNDTRIRLAGEGEVGPGGGPAGDLYVQIRETPHPVFERRGDDLHCTLTIPMTAAALGTKCPLETLDGLEEINIRPGTQPGHSIPLRQRGVTHLRSGGRGDLVLHIEVAIPTDLDTTQENLLRQLAINRGEELPSGEYAPGQQGLFSRLKDAFNGR</sequence>
<dbReference type="EMBL" id="JAATEJ010000034">
    <property type="protein sequence ID" value="NJP47796.1"/>
    <property type="molecule type" value="Genomic_DNA"/>
</dbReference>
<keyword evidence="4" id="KW-1185">Reference proteome</keyword>
<feature type="zinc finger region" description="CR-type" evidence="1">
    <location>
        <begin position="21"/>
        <end position="103"/>
    </location>
</feature>
<accession>A0ABX0ZX78</accession>
<keyword evidence="1" id="KW-0862">Zinc</keyword>
<keyword evidence="1" id="KW-0863">Zinc-finger</keyword>
<dbReference type="PANTHER" id="PTHR43096:SF48">
    <property type="entry name" value="CHAPERONE PROTEIN DNAJ"/>
    <property type="match status" value="1"/>
</dbReference>
<reference evidence="3 4" key="1">
    <citation type="submission" date="2020-03" db="EMBL/GenBank/DDBJ databases">
        <title>WGS of actinomycetes isolated from Thailand.</title>
        <authorList>
            <person name="Thawai C."/>
        </authorList>
    </citation>
    <scope>NUCLEOTIDE SEQUENCE [LARGE SCALE GENOMIC DNA]</scope>
    <source>
        <strain evidence="3 4">PRB2-1</strain>
    </source>
</reference>
<protein>
    <submittedName>
        <fullName evidence="3">Molecular chaperone DnaJ</fullName>
    </submittedName>
</protein>
<proteinExistence type="predicted"/>
<feature type="domain" description="CR-type" evidence="2">
    <location>
        <begin position="21"/>
        <end position="103"/>
    </location>
</feature>
<evidence type="ECO:0000256" key="1">
    <source>
        <dbReference type="PROSITE-ProRule" id="PRU00546"/>
    </source>
</evidence>
<dbReference type="Gene3D" id="2.10.230.10">
    <property type="entry name" value="Heat shock protein DnaJ, cysteine-rich domain"/>
    <property type="match status" value="1"/>
</dbReference>
<dbReference type="CDD" id="cd10719">
    <property type="entry name" value="DnaJ_zf"/>
    <property type="match status" value="1"/>
</dbReference>
<name>A0ABX0ZX78_9ACTN</name>
<evidence type="ECO:0000259" key="2">
    <source>
        <dbReference type="PROSITE" id="PS51188"/>
    </source>
</evidence>
<keyword evidence="1" id="KW-0479">Metal-binding</keyword>
<organism evidence="3 4">
    <name type="scientific">Actinacidiphila epipremni</name>
    <dbReference type="NCBI Taxonomy" id="2053013"/>
    <lineage>
        <taxon>Bacteria</taxon>
        <taxon>Bacillati</taxon>
        <taxon>Actinomycetota</taxon>
        <taxon>Actinomycetes</taxon>
        <taxon>Kitasatosporales</taxon>
        <taxon>Streptomycetaceae</taxon>
        <taxon>Actinacidiphila</taxon>
    </lineage>
</organism>
<dbReference type="PROSITE" id="PS51188">
    <property type="entry name" value="ZF_CR"/>
    <property type="match status" value="1"/>
</dbReference>
<dbReference type="InterPro" id="IPR001305">
    <property type="entry name" value="HSP_DnaJ_Cys-rich_dom"/>
</dbReference>